<evidence type="ECO:0000313" key="15">
    <source>
        <dbReference type="EMBL" id="GER35052.1"/>
    </source>
</evidence>
<evidence type="ECO:0000256" key="5">
    <source>
        <dbReference type="ARBA" id="ARBA00013229"/>
    </source>
</evidence>
<dbReference type="UniPathway" id="UPA00545">
    <property type="reaction ID" value="UER00823"/>
</dbReference>
<dbReference type="InterPro" id="IPR012334">
    <property type="entry name" value="Pectin_lyas_fold"/>
</dbReference>
<dbReference type="InterPro" id="IPR006501">
    <property type="entry name" value="Pectinesterase_inhib_dom"/>
</dbReference>
<evidence type="ECO:0000256" key="10">
    <source>
        <dbReference type="ARBA" id="ARBA00023316"/>
    </source>
</evidence>
<feature type="domain" description="Pectinesterase inhibitor" evidence="14">
    <location>
        <begin position="520"/>
        <end position="669"/>
    </location>
</feature>
<dbReference type="InterPro" id="IPR011050">
    <property type="entry name" value="Pectin_lyase_fold/virulence"/>
</dbReference>
<dbReference type="NCBIfam" id="TIGR01614">
    <property type="entry name" value="PME_inhib"/>
    <property type="match status" value="2"/>
</dbReference>
<dbReference type="Proteomes" id="UP000325081">
    <property type="component" value="Unassembled WGS sequence"/>
</dbReference>
<evidence type="ECO:0000256" key="6">
    <source>
        <dbReference type="ARBA" id="ARBA00022512"/>
    </source>
</evidence>
<dbReference type="SUPFAM" id="SSF101148">
    <property type="entry name" value="Plant invertase/pectin methylesterase inhibitor"/>
    <property type="match status" value="2"/>
</dbReference>
<evidence type="ECO:0000256" key="7">
    <source>
        <dbReference type="ARBA" id="ARBA00022525"/>
    </source>
</evidence>
<keyword evidence="9" id="KW-0063">Aspartyl esterase</keyword>
<dbReference type="Gene3D" id="2.160.20.10">
    <property type="entry name" value="Single-stranded right-handed beta-helix, Pectin lyase-like"/>
    <property type="match status" value="2"/>
</dbReference>
<keyword evidence="13" id="KW-0732">Signal</keyword>
<dbReference type="GO" id="GO:0045490">
    <property type="term" value="P:pectin catabolic process"/>
    <property type="evidence" value="ECO:0007669"/>
    <property type="project" value="UniProtKB-UniPathway"/>
</dbReference>
<evidence type="ECO:0000256" key="2">
    <source>
        <dbReference type="ARBA" id="ARBA00005184"/>
    </source>
</evidence>
<comment type="subcellular location">
    <subcellularLocation>
        <location evidence="1">Secreted</location>
        <location evidence="1">Cell wall</location>
    </subcellularLocation>
</comment>
<dbReference type="InterPro" id="IPR033131">
    <property type="entry name" value="Pectinesterase_Asp_AS"/>
</dbReference>
<evidence type="ECO:0000256" key="3">
    <source>
        <dbReference type="ARBA" id="ARBA00006027"/>
    </source>
</evidence>
<evidence type="ECO:0000256" key="1">
    <source>
        <dbReference type="ARBA" id="ARBA00004191"/>
    </source>
</evidence>
<evidence type="ECO:0000313" key="16">
    <source>
        <dbReference type="Proteomes" id="UP000325081"/>
    </source>
</evidence>
<keyword evidence="10" id="KW-0961">Cell wall biogenesis/degradation</keyword>
<dbReference type="SMART" id="SM00856">
    <property type="entry name" value="PMEI"/>
    <property type="match status" value="2"/>
</dbReference>
<dbReference type="GO" id="GO:0030599">
    <property type="term" value="F:pectinesterase activity"/>
    <property type="evidence" value="ECO:0007669"/>
    <property type="project" value="UniProtKB-EC"/>
</dbReference>
<dbReference type="FunFam" id="2.160.20.10:FF:000001">
    <property type="entry name" value="Pectinesterase"/>
    <property type="match status" value="2"/>
</dbReference>
<keyword evidence="6" id="KW-0134">Cell wall</keyword>
<keyword evidence="16" id="KW-1185">Reference proteome</keyword>
<keyword evidence="7" id="KW-0964">Secreted</keyword>
<dbReference type="Pfam" id="PF01095">
    <property type="entry name" value="Pectinesterase"/>
    <property type="match status" value="2"/>
</dbReference>
<comment type="catalytic activity">
    <reaction evidence="11">
        <text>[(1-&gt;4)-alpha-D-galacturonosyl methyl ester](n) + n H2O = [(1-&gt;4)-alpha-D-galacturonosyl](n) + n methanol + n H(+)</text>
        <dbReference type="Rhea" id="RHEA:22380"/>
        <dbReference type="Rhea" id="RHEA-COMP:14570"/>
        <dbReference type="Rhea" id="RHEA-COMP:14573"/>
        <dbReference type="ChEBI" id="CHEBI:15377"/>
        <dbReference type="ChEBI" id="CHEBI:15378"/>
        <dbReference type="ChEBI" id="CHEBI:17790"/>
        <dbReference type="ChEBI" id="CHEBI:140522"/>
        <dbReference type="ChEBI" id="CHEBI:140523"/>
        <dbReference type="EC" id="3.1.1.11"/>
    </reaction>
</comment>
<protein>
    <recommendedName>
        <fullName evidence="5">pectinesterase</fullName>
        <ecNumber evidence="5">3.1.1.11</ecNumber>
    </recommendedName>
</protein>
<feature type="domain" description="Pectinesterase inhibitor" evidence="14">
    <location>
        <begin position="39"/>
        <end position="172"/>
    </location>
</feature>
<dbReference type="EC" id="3.1.1.11" evidence="5"/>
<feature type="chain" id="PRO_5022693150" description="pectinesterase" evidence="13">
    <location>
        <begin position="28"/>
        <end position="1000"/>
    </location>
</feature>
<comment type="similarity">
    <text evidence="3">In the N-terminal section; belongs to the PMEI family.</text>
</comment>
<dbReference type="Pfam" id="PF04043">
    <property type="entry name" value="PMEI"/>
    <property type="match status" value="2"/>
</dbReference>
<dbReference type="AlphaFoldDB" id="A0A5A7PRE6"/>
<dbReference type="GO" id="GO:0042545">
    <property type="term" value="P:cell wall modification"/>
    <property type="evidence" value="ECO:0007669"/>
    <property type="project" value="InterPro"/>
</dbReference>
<organism evidence="15 16">
    <name type="scientific">Striga asiatica</name>
    <name type="common">Asiatic witchweed</name>
    <name type="synonym">Buchnera asiatica</name>
    <dbReference type="NCBI Taxonomy" id="4170"/>
    <lineage>
        <taxon>Eukaryota</taxon>
        <taxon>Viridiplantae</taxon>
        <taxon>Streptophyta</taxon>
        <taxon>Embryophyta</taxon>
        <taxon>Tracheophyta</taxon>
        <taxon>Spermatophyta</taxon>
        <taxon>Magnoliopsida</taxon>
        <taxon>eudicotyledons</taxon>
        <taxon>Gunneridae</taxon>
        <taxon>Pentapetalae</taxon>
        <taxon>asterids</taxon>
        <taxon>lamiids</taxon>
        <taxon>Lamiales</taxon>
        <taxon>Orobanchaceae</taxon>
        <taxon>Buchnereae</taxon>
        <taxon>Striga</taxon>
    </lineage>
</organism>
<dbReference type="InterPro" id="IPR000070">
    <property type="entry name" value="Pectinesterase_cat"/>
</dbReference>
<accession>A0A5A7PRE6</accession>
<dbReference type="GO" id="GO:0004857">
    <property type="term" value="F:enzyme inhibitor activity"/>
    <property type="evidence" value="ECO:0007669"/>
    <property type="project" value="InterPro"/>
</dbReference>
<proteinExistence type="inferred from homology"/>
<comment type="pathway">
    <text evidence="2">Glycan metabolism; pectin degradation; 2-dehydro-3-deoxy-D-gluconate from pectin: step 1/5.</text>
</comment>
<name>A0A5A7PRE6_STRAF</name>
<gene>
    <name evidence="15" type="ORF">STAS_11310</name>
</gene>
<keyword evidence="8" id="KW-0378">Hydrolase</keyword>
<evidence type="ECO:0000256" key="11">
    <source>
        <dbReference type="ARBA" id="ARBA00047928"/>
    </source>
</evidence>
<evidence type="ECO:0000256" key="13">
    <source>
        <dbReference type="SAM" id="SignalP"/>
    </source>
</evidence>
<feature type="signal peptide" evidence="13">
    <location>
        <begin position="1"/>
        <end position="27"/>
    </location>
</feature>
<dbReference type="CDD" id="cd15798">
    <property type="entry name" value="PMEI-like_3"/>
    <property type="match status" value="1"/>
</dbReference>
<dbReference type="InterPro" id="IPR035513">
    <property type="entry name" value="Invertase/methylesterase_inhib"/>
</dbReference>
<evidence type="ECO:0000256" key="9">
    <source>
        <dbReference type="ARBA" id="ARBA00023085"/>
    </source>
</evidence>
<dbReference type="EMBL" id="BKCP01004960">
    <property type="protein sequence ID" value="GER35052.1"/>
    <property type="molecule type" value="Genomic_DNA"/>
</dbReference>
<evidence type="ECO:0000256" key="4">
    <source>
        <dbReference type="ARBA" id="ARBA00007786"/>
    </source>
</evidence>
<evidence type="ECO:0000259" key="14">
    <source>
        <dbReference type="SMART" id="SM00856"/>
    </source>
</evidence>
<evidence type="ECO:0000256" key="12">
    <source>
        <dbReference type="PROSITE-ProRule" id="PRU10040"/>
    </source>
</evidence>
<feature type="active site" evidence="12">
    <location>
        <position position="838"/>
    </location>
</feature>
<feature type="active site" evidence="12">
    <location>
        <position position="328"/>
    </location>
</feature>
<reference evidence="16" key="1">
    <citation type="journal article" date="2019" name="Curr. Biol.">
        <title>Genome Sequence of Striga asiatica Provides Insight into the Evolution of Plant Parasitism.</title>
        <authorList>
            <person name="Yoshida S."/>
            <person name="Kim S."/>
            <person name="Wafula E.K."/>
            <person name="Tanskanen J."/>
            <person name="Kim Y.M."/>
            <person name="Honaas L."/>
            <person name="Yang Z."/>
            <person name="Spallek T."/>
            <person name="Conn C.E."/>
            <person name="Ichihashi Y."/>
            <person name="Cheong K."/>
            <person name="Cui S."/>
            <person name="Der J.P."/>
            <person name="Gundlach H."/>
            <person name="Jiao Y."/>
            <person name="Hori C."/>
            <person name="Ishida J.K."/>
            <person name="Kasahara H."/>
            <person name="Kiba T."/>
            <person name="Kim M.S."/>
            <person name="Koo N."/>
            <person name="Laohavisit A."/>
            <person name="Lee Y.H."/>
            <person name="Lumba S."/>
            <person name="McCourt P."/>
            <person name="Mortimer J.C."/>
            <person name="Mutuku J.M."/>
            <person name="Nomura T."/>
            <person name="Sasaki-Sekimoto Y."/>
            <person name="Seto Y."/>
            <person name="Wang Y."/>
            <person name="Wakatake T."/>
            <person name="Sakakibara H."/>
            <person name="Demura T."/>
            <person name="Yamaguchi S."/>
            <person name="Yoneyama K."/>
            <person name="Manabe R.I."/>
            <person name="Nelson D.C."/>
            <person name="Schulman A.H."/>
            <person name="Timko M.P."/>
            <person name="dePamphilis C.W."/>
            <person name="Choi D."/>
            <person name="Shirasu K."/>
        </authorList>
    </citation>
    <scope>NUCLEOTIDE SEQUENCE [LARGE SCALE GENOMIC DNA]</scope>
    <source>
        <strain evidence="16">cv. UVA1</strain>
    </source>
</reference>
<dbReference type="OrthoDB" id="2019149at2759"/>
<comment type="similarity">
    <text evidence="4">In the C-terminal section; belongs to the pectinesterase family.</text>
</comment>
<dbReference type="SUPFAM" id="SSF51126">
    <property type="entry name" value="Pectin lyase-like"/>
    <property type="match status" value="2"/>
</dbReference>
<dbReference type="PROSITE" id="PS00503">
    <property type="entry name" value="PECTINESTERASE_2"/>
    <property type="match status" value="2"/>
</dbReference>
<sequence length="1000" mass="109639">MPKVISNHSITLPLLFFLLFSFPFILPSKQTTLPNTDKTTKKDISWWCHTAPHPGPCNRLITAKSEPLSIDEFRSLTIRAALARATEARAHAARLGCRSKSRRRKLVCRECIGLLDDTIAQLTAALRRTSAGPDAQTLAAGGAHSGGFGTFPGWVTRRERKLIMGGDAELALREGVVVSKDGKGHFGTVQEGIEYAVGRRRIGEEGRVVVYVRRGVYEENVVVNRTMANVTLVGEGVRYTVITGNRSVLDGFTTYSSATVGVDGPGFMARGITFRNTAGPNKGQAVALRSASDLSVFYACAFEGYQDTLYVQSQRQFYKSCLIYGTIDIIFGNAAAVLQNCVIYVRRPLPGQANMVTAQGRGDPFQNTGISIHRCRVVPDPDLRPVFGSFRTYLGRPWQQYSRTVVMKTYLDELVAPEGWSAWGDSDFALASLYYGEYRNFGPGADMGGRVRWPGYRRNMSVEEAARFSVAGLIAGREWLPETGVPFTAGLTLANMELKLKLLALTLLSLSSLFPSASPKPTPNIASWCDQTPYPDPCKYFLSHKPFTRPPAQNKSDFRKLAVRLALERAVLAGGHAKSLGPECRDARERAAWADCVQLYDNAVAHLNRTADPTIRCTESDSQTWLSAALTDLETCRNGFVELGVPDHVLPLILSNNNVSKLICNTLALGSSTNSSSTAVGSYGFPAWVPPGDRRRLLQAGVRPNVVVAQDGSGNFRTIREALDAAGRRSGSGRFVIHVRRGVYRENLEIGNSLRNIMLVGDGMRDTVVTAVTGSGFIARGVTFRNTAGPQNHQAVALRSGSDLSVFYRCAFEGYQDTLYVHSQRQFYRECYVYGTVDFIFGNAAAVLQNCMILPRRPMNGQQIAVTAQGRTDPNQNTGISIHNSRVVPAADLAPVVGSVRVYLGRPWKEYSRTVFMQTYLGSFIDPAGWLEWDGNFALNTLYYGEYRNTGPGSGTARRVRWRGYRVITSPAEAGRFTVGSFIAGRSWLPATGVPFTAGL</sequence>
<dbReference type="PANTHER" id="PTHR31707">
    <property type="entry name" value="PECTINESTERASE"/>
    <property type="match status" value="1"/>
</dbReference>
<dbReference type="Gene3D" id="1.20.140.40">
    <property type="entry name" value="Invertase/pectin methylesterase inhibitor family protein"/>
    <property type="match status" value="2"/>
</dbReference>
<evidence type="ECO:0000256" key="8">
    <source>
        <dbReference type="ARBA" id="ARBA00022801"/>
    </source>
</evidence>
<comment type="caution">
    <text evidence="15">The sequence shown here is derived from an EMBL/GenBank/DDBJ whole genome shotgun (WGS) entry which is preliminary data.</text>
</comment>